<evidence type="ECO:0008006" key="4">
    <source>
        <dbReference type="Google" id="ProtNLM"/>
    </source>
</evidence>
<gene>
    <name evidence="2" type="ORF">YBN1229_v1_2337</name>
</gene>
<dbReference type="Proteomes" id="UP000033187">
    <property type="component" value="Chromosome 1"/>
</dbReference>
<name>A0A0D6JFZ1_9HYPH</name>
<dbReference type="InterPro" id="IPR007332">
    <property type="entry name" value="DUF411"/>
</dbReference>
<dbReference type="KEGG" id="fil:BN1229_v1_2336"/>
<keyword evidence="1" id="KW-0732">Signal</keyword>
<dbReference type="EMBL" id="LN829119">
    <property type="protein sequence ID" value="CPR19826.1"/>
    <property type="molecule type" value="Genomic_DNA"/>
</dbReference>
<feature type="signal peptide" evidence="1">
    <location>
        <begin position="1"/>
        <end position="22"/>
    </location>
</feature>
<organism evidence="2 3">
    <name type="scientific">Candidatus Filomicrobium marinum</name>
    <dbReference type="NCBI Taxonomy" id="1608628"/>
    <lineage>
        <taxon>Bacteria</taxon>
        <taxon>Pseudomonadati</taxon>
        <taxon>Pseudomonadota</taxon>
        <taxon>Alphaproteobacteria</taxon>
        <taxon>Hyphomicrobiales</taxon>
        <taxon>Hyphomicrobiaceae</taxon>
        <taxon>Filomicrobium</taxon>
    </lineage>
</organism>
<reference evidence="3" key="1">
    <citation type="submission" date="2015-02" db="EMBL/GenBank/DDBJ databases">
        <authorList>
            <person name="Chooi Y.-H."/>
        </authorList>
    </citation>
    <scope>NUCLEOTIDE SEQUENCE [LARGE SCALE GENOMIC DNA]</scope>
    <source>
        <strain evidence="3">strain Y</strain>
    </source>
</reference>
<evidence type="ECO:0000313" key="3">
    <source>
        <dbReference type="Proteomes" id="UP000033187"/>
    </source>
</evidence>
<dbReference type="Pfam" id="PF04214">
    <property type="entry name" value="DUF411"/>
    <property type="match status" value="1"/>
</dbReference>
<protein>
    <recommendedName>
        <fullName evidence="4">Metal-binding protein</fullName>
    </recommendedName>
</protein>
<keyword evidence="3" id="KW-1185">Reference proteome</keyword>
<dbReference type="KEGG" id="fiy:BN1229_v1_2337"/>
<dbReference type="AlphaFoldDB" id="A0A0D6JFZ1"/>
<sequence length="153" mass="16095">MFFRAPVLVAIMGLVWGGVALAAETQAPPLQVFKSATCSCCSAWIKHMTQHGFTAEAQDVAAGELARIKQSAGIGPQHASCHTAKIGGYSIEGHVPAADVKRLLAEKPDAVGLAVPGMPIGSPGMEAGDTREPYEVLLIKRDGTSEVWSKQNQ</sequence>
<dbReference type="OrthoDB" id="14727at2"/>
<dbReference type="RefSeq" id="WP_046478292.1">
    <property type="nucleotide sequence ID" value="NZ_LN829118.1"/>
</dbReference>
<proteinExistence type="predicted"/>
<evidence type="ECO:0000256" key="1">
    <source>
        <dbReference type="SAM" id="SignalP"/>
    </source>
</evidence>
<feature type="chain" id="PRO_5002306386" description="Metal-binding protein" evidence="1">
    <location>
        <begin position="23"/>
        <end position="153"/>
    </location>
</feature>
<accession>A0A0D6JFZ1</accession>
<evidence type="ECO:0000313" key="2">
    <source>
        <dbReference type="EMBL" id="CPR19826.1"/>
    </source>
</evidence>